<evidence type="ECO:0000256" key="2">
    <source>
        <dbReference type="ARBA" id="ARBA00006285"/>
    </source>
</evidence>
<evidence type="ECO:0000256" key="5">
    <source>
        <dbReference type="ARBA" id="ARBA00022801"/>
    </source>
</evidence>
<dbReference type="GO" id="GO:0030203">
    <property type="term" value="P:glycosaminoglycan metabolic process"/>
    <property type="evidence" value="ECO:0007669"/>
    <property type="project" value="TreeGrafter"/>
</dbReference>
<dbReference type="PRINTS" id="PR00738">
    <property type="entry name" value="GLHYDRLASE20"/>
</dbReference>
<dbReference type="InterPro" id="IPR029018">
    <property type="entry name" value="Hex-like_dom2"/>
</dbReference>
<dbReference type="AlphaFoldDB" id="A0AAE1HCY0"/>
<accession>A0AAE1HCY0</accession>
<evidence type="ECO:0000256" key="8">
    <source>
        <dbReference type="PIRSR" id="PIRSR625705-1"/>
    </source>
</evidence>
<reference evidence="11" key="1">
    <citation type="submission" date="2021-07" db="EMBL/GenBank/DDBJ databases">
        <authorList>
            <person name="Catto M.A."/>
            <person name="Jacobson A."/>
            <person name="Kennedy G."/>
            <person name="Labadie P."/>
            <person name="Hunt B.G."/>
            <person name="Srinivasan R."/>
        </authorList>
    </citation>
    <scope>NUCLEOTIDE SEQUENCE</scope>
    <source>
        <strain evidence="11">PL_HMW_Pooled</strain>
        <tissue evidence="11">Head</tissue>
    </source>
</reference>
<evidence type="ECO:0000259" key="10">
    <source>
        <dbReference type="Pfam" id="PF14845"/>
    </source>
</evidence>
<evidence type="ECO:0000256" key="3">
    <source>
        <dbReference type="ARBA" id="ARBA00012663"/>
    </source>
</evidence>
<keyword evidence="12" id="KW-1185">Reference proteome</keyword>
<dbReference type="InterPro" id="IPR017853">
    <property type="entry name" value="GH"/>
</dbReference>
<sequence length="732" mass="82856">MSYVFMDQSKWSNFCVTVCEYMRLHTHVEDVDVQEGPVAAGHSHGVRREHEAALEDAPHAQDDHCDTSRFFPICFTGKTNVEYCTPIGVLFKCANFGHFLVSSKTKHHEERPPPTLTDSQGEEVGLVEDEGDVTPRELVKDGGEHLHEPALAVRHPDVLDMYLYTIYTPKIEMVDTSLVLAVLGRGLGQSPYLQVVPPGPSVRPSKGEVWPKPASLQRSAFFYNLRPSSFQFLVSGPCDVLDEAVTRYERVLAHEAVVGRALARQQQRAGRRLRPWRNDPFFGGYITSLRVEVNVCEPWPYPHMEESYELVVDDSMPNRTPSARLVAHSSWGALRGLETFVQLLSSSGDGSSLMINATHVADSPRFPHRGLLIDTSRHFLPVEDIKLELDAMEAVKMNVLHWHIVDDQSFPWQSSLFPELSEKGAYDPSMTYSPKDVADVIQYARLRGIRVLPEFDTPGHTRSWGEGRPGLLAACHDAQGRPDGTFSNIDPTKAENRDFLKSLFREVAATFPDPLLHLGGDEVPDFCWNSDPSVQAYMENHGFGGDYRRLQSDYLRWLTMEVQRLNRTPVVWQEAWQNGNFDPDDVIVHIWLGNAMDLMNQVTRRGFRALLSETWYLDHLGTDWRTMYRVDPQNFHGRAEQMRLVEGGEACMWGEMADETNVHSRVWPRAAAVAERLWSPRTTTDPGAAAVRLEELVCRLRRRGVAASPANGPGYCPRCFATFKIRYGWIKD</sequence>
<name>A0AAE1HCY0_9NEOP</name>
<evidence type="ECO:0000313" key="11">
    <source>
        <dbReference type="EMBL" id="KAK3919046.1"/>
    </source>
</evidence>
<dbReference type="PANTHER" id="PTHR22600">
    <property type="entry name" value="BETA-HEXOSAMINIDASE"/>
    <property type="match status" value="1"/>
</dbReference>
<evidence type="ECO:0000259" key="9">
    <source>
        <dbReference type="Pfam" id="PF00728"/>
    </source>
</evidence>
<dbReference type="CDD" id="cd06562">
    <property type="entry name" value="GH20_HexA_HexB-like"/>
    <property type="match status" value="1"/>
</dbReference>
<dbReference type="GO" id="GO:0005975">
    <property type="term" value="P:carbohydrate metabolic process"/>
    <property type="evidence" value="ECO:0007669"/>
    <property type="project" value="InterPro"/>
</dbReference>
<proteinExistence type="inferred from homology"/>
<dbReference type="Gene3D" id="3.20.20.80">
    <property type="entry name" value="Glycosidases"/>
    <property type="match status" value="1"/>
</dbReference>
<dbReference type="GO" id="GO:0004563">
    <property type="term" value="F:beta-N-acetylhexosaminidase activity"/>
    <property type="evidence" value="ECO:0007669"/>
    <property type="project" value="UniProtKB-EC"/>
</dbReference>
<feature type="active site" description="Proton donor" evidence="8">
    <location>
        <position position="522"/>
    </location>
</feature>
<comment type="caution">
    <text evidence="11">The sequence shown here is derived from an EMBL/GenBank/DDBJ whole genome shotgun (WGS) entry which is preliminary data.</text>
</comment>
<dbReference type="EMBL" id="JAHWGI010000969">
    <property type="protein sequence ID" value="KAK3919046.1"/>
    <property type="molecule type" value="Genomic_DNA"/>
</dbReference>
<gene>
    <name evidence="11" type="ORF">KUF71_008195</name>
</gene>
<dbReference type="Gene3D" id="3.30.379.10">
    <property type="entry name" value="Chitobiase/beta-hexosaminidase domain 2-like"/>
    <property type="match status" value="1"/>
</dbReference>
<comment type="catalytic activity">
    <reaction evidence="1">
        <text>Hydrolysis of terminal non-reducing N-acetyl-D-hexosamine residues in N-acetyl-beta-D-hexosaminides.</text>
        <dbReference type="EC" id="3.2.1.52"/>
    </reaction>
</comment>
<dbReference type="GO" id="GO:0005764">
    <property type="term" value="C:lysosome"/>
    <property type="evidence" value="ECO:0007669"/>
    <property type="project" value="TreeGrafter"/>
</dbReference>
<dbReference type="Pfam" id="PF14845">
    <property type="entry name" value="Glycohydro_20b2"/>
    <property type="match status" value="1"/>
</dbReference>
<evidence type="ECO:0000256" key="4">
    <source>
        <dbReference type="ARBA" id="ARBA00022729"/>
    </source>
</evidence>
<feature type="domain" description="Glycoside hydrolase family 20 catalytic" evidence="9">
    <location>
        <begin position="366"/>
        <end position="680"/>
    </location>
</feature>
<reference evidence="11" key="2">
    <citation type="journal article" date="2023" name="BMC Genomics">
        <title>Pest status, molecular evolution, and epigenetic factors derived from the genome assembly of Frankliniella fusca, a thysanopteran phytovirus vector.</title>
        <authorList>
            <person name="Catto M.A."/>
            <person name="Labadie P.E."/>
            <person name="Jacobson A.L."/>
            <person name="Kennedy G.G."/>
            <person name="Srinivasan R."/>
            <person name="Hunt B.G."/>
        </authorList>
    </citation>
    <scope>NUCLEOTIDE SEQUENCE</scope>
    <source>
        <strain evidence="11">PL_HMW_Pooled</strain>
    </source>
</reference>
<feature type="domain" description="Beta-hexosaminidase eukaryotic type N-terminal" evidence="10">
    <location>
        <begin position="209"/>
        <end position="343"/>
    </location>
</feature>
<evidence type="ECO:0000313" key="12">
    <source>
        <dbReference type="Proteomes" id="UP001219518"/>
    </source>
</evidence>
<keyword evidence="5" id="KW-0378">Hydrolase</keyword>
<evidence type="ECO:0000256" key="6">
    <source>
        <dbReference type="ARBA" id="ARBA00023180"/>
    </source>
</evidence>
<keyword evidence="6" id="KW-0325">Glycoprotein</keyword>
<comment type="similarity">
    <text evidence="2">Belongs to the glycosyl hydrolase 20 family.</text>
</comment>
<dbReference type="SUPFAM" id="SSF55545">
    <property type="entry name" value="beta-N-acetylhexosaminidase-like domain"/>
    <property type="match status" value="1"/>
</dbReference>
<dbReference type="GO" id="GO:0016020">
    <property type="term" value="C:membrane"/>
    <property type="evidence" value="ECO:0007669"/>
    <property type="project" value="TreeGrafter"/>
</dbReference>
<dbReference type="SUPFAM" id="SSF51445">
    <property type="entry name" value="(Trans)glycosidases"/>
    <property type="match status" value="1"/>
</dbReference>
<evidence type="ECO:0000256" key="7">
    <source>
        <dbReference type="ARBA" id="ARBA00023295"/>
    </source>
</evidence>
<dbReference type="Pfam" id="PF00728">
    <property type="entry name" value="Glyco_hydro_20"/>
    <property type="match status" value="1"/>
</dbReference>
<dbReference type="Proteomes" id="UP001219518">
    <property type="component" value="Unassembled WGS sequence"/>
</dbReference>
<dbReference type="InterPro" id="IPR029019">
    <property type="entry name" value="HEX_eukaryotic_N"/>
</dbReference>
<protein>
    <recommendedName>
        <fullName evidence="3">beta-N-acetylhexosaminidase</fullName>
        <ecNumber evidence="3">3.2.1.52</ecNumber>
    </recommendedName>
</protein>
<dbReference type="GO" id="GO:0006689">
    <property type="term" value="P:ganglioside catabolic process"/>
    <property type="evidence" value="ECO:0007669"/>
    <property type="project" value="TreeGrafter"/>
</dbReference>
<dbReference type="InterPro" id="IPR025705">
    <property type="entry name" value="Beta_hexosaminidase_sua/sub"/>
</dbReference>
<organism evidence="11 12">
    <name type="scientific">Frankliniella fusca</name>
    <dbReference type="NCBI Taxonomy" id="407009"/>
    <lineage>
        <taxon>Eukaryota</taxon>
        <taxon>Metazoa</taxon>
        <taxon>Ecdysozoa</taxon>
        <taxon>Arthropoda</taxon>
        <taxon>Hexapoda</taxon>
        <taxon>Insecta</taxon>
        <taxon>Pterygota</taxon>
        <taxon>Neoptera</taxon>
        <taxon>Paraneoptera</taxon>
        <taxon>Thysanoptera</taxon>
        <taxon>Terebrantia</taxon>
        <taxon>Thripoidea</taxon>
        <taxon>Thripidae</taxon>
        <taxon>Frankliniella</taxon>
    </lineage>
</organism>
<dbReference type="EC" id="3.2.1.52" evidence="3"/>
<dbReference type="PANTHER" id="PTHR22600:SF21">
    <property type="entry name" value="BETA-HEXOSAMINIDASE A"/>
    <property type="match status" value="1"/>
</dbReference>
<keyword evidence="7" id="KW-0326">Glycosidase</keyword>
<dbReference type="InterPro" id="IPR015883">
    <property type="entry name" value="Glyco_hydro_20_cat"/>
</dbReference>
<keyword evidence="4" id="KW-0732">Signal</keyword>
<evidence type="ECO:0000256" key="1">
    <source>
        <dbReference type="ARBA" id="ARBA00001231"/>
    </source>
</evidence>
<dbReference type="FunFam" id="3.20.20.80:FF:000063">
    <property type="entry name" value="Beta-hexosaminidase"/>
    <property type="match status" value="1"/>
</dbReference>